<reference evidence="9 10" key="1">
    <citation type="submission" date="2019-07" db="EMBL/GenBank/DDBJ databases">
        <title>Rhodococcus cavernicolus sp. nov., isolated from a cave.</title>
        <authorList>
            <person name="Lee S.D."/>
        </authorList>
    </citation>
    <scope>NUCLEOTIDE SEQUENCE [LARGE SCALE GENOMIC DNA]</scope>
    <source>
        <strain evidence="9 10">C1-24</strain>
    </source>
</reference>
<keyword evidence="7 8" id="KW-0472">Membrane</keyword>
<gene>
    <name evidence="9" type="ORF">FOY51_17570</name>
</gene>
<feature type="transmembrane region" description="Helical" evidence="8">
    <location>
        <begin position="198"/>
        <end position="214"/>
    </location>
</feature>
<evidence type="ECO:0000256" key="4">
    <source>
        <dbReference type="ARBA" id="ARBA00022475"/>
    </source>
</evidence>
<comment type="similarity">
    <text evidence="2 8">Belongs to the 4-toluene sulfonate uptake permease (TSUP) (TC 2.A.102) family.</text>
</comment>
<dbReference type="PANTHER" id="PTHR30269">
    <property type="entry name" value="TRANSMEMBRANE PROTEIN YFCA"/>
    <property type="match status" value="1"/>
</dbReference>
<feature type="transmembrane region" description="Helical" evidence="8">
    <location>
        <begin position="226"/>
        <end position="244"/>
    </location>
</feature>
<dbReference type="GO" id="GO:0005886">
    <property type="term" value="C:plasma membrane"/>
    <property type="evidence" value="ECO:0007669"/>
    <property type="project" value="UniProtKB-SubCell"/>
</dbReference>
<dbReference type="PANTHER" id="PTHR30269:SF0">
    <property type="entry name" value="MEMBRANE TRANSPORTER PROTEIN YFCA-RELATED"/>
    <property type="match status" value="1"/>
</dbReference>
<evidence type="ECO:0000256" key="5">
    <source>
        <dbReference type="ARBA" id="ARBA00022692"/>
    </source>
</evidence>
<dbReference type="AlphaFoldDB" id="A0A5A7S734"/>
<keyword evidence="6 8" id="KW-1133">Transmembrane helix</keyword>
<feature type="transmembrane region" description="Helical" evidence="8">
    <location>
        <begin position="33"/>
        <end position="57"/>
    </location>
</feature>
<evidence type="ECO:0000256" key="2">
    <source>
        <dbReference type="ARBA" id="ARBA00009142"/>
    </source>
</evidence>
<dbReference type="InterPro" id="IPR002781">
    <property type="entry name" value="TM_pro_TauE-like"/>
</dbReference>
<comment type="subcellular location">
    <subcellularLocation>
        <location evidence="1 8">Cell membrane</location>
        <topology evidence="1 8">Multi-pass membrane protein</topology>
    </subcellularLocation>
</comment>
<evidence type="ECO:0000313" key="10">
    <source>
        <dbReference type="Proteomes" id="UP000322244"/>
    </source>
</evidence>
<dbReference type="Pfam" id="PF01925">
    <property type="entry name" value="TauE"/>
    <property type="match status" value="1"/>
</dbReference>
<feature type="transmembrane region" description="Helical" evidence="8">
    <location>
        <begin position="173"/>
        <end position="192"/>
    </location>
</feature>
<feature type="transmembrane region" description="Helical" evidence="8">
    <location>
        <begin position="77"/>
        <end position="95"/>
    </location>
</feature>
<dbReference type="EMBL" id="VLNY01000008">
    <property type="protein sequence ID" value="KAA0021696.1"/>
    <property type="molecule type" value="Genomic_DNA"/>
</dbReference>
<keyword evidence="5 8" id="KW-0812">Transmembrane</keyword>
<protein>
    <recommendedName>
        <fullName evidence="8">Probable membrane transporter protein</fullName>
    </recommendedName>
</protein>
<sequence length="245" mass="24595">MSLLDFLLIVVAGFFAGLIGFITGMASLVSYPALLAIGLGPVAANVTNTVGMVAVGLGALANSGRALADTGPKLRRWAAAAALGGVVGAVLLLVGSDGAFEAIVPYLVAMAAIAVLLQPKLRALAGEAEFARAVPIGVFAVAVYGGYFGAGAGVIFLALFLISTSESMWRASILKSFLLGIANLVAAIGFAIFGPVHWLAALAMAIGAFAGGWCGPPTVKVIPPQVLRISVGILGLGLAGWLGLH</sequence>
<evidence type="ECO:0000256" key="3">
    <source>
        <dbReference type="ARBA" id="ARBA00022448"/>
    </source>
</evidence>
<keyword evidence="3" id="KW-0813">Transport</keyword>
<feature type="transmembrane region" description="Helical" evidence="8">
    <location>
        <begin position="6"/>
        <end position="26"/>
    </location>
</feature>
<dbReference type="InterPro" id="IPR052017">
    <property type="entry name" value="TSUP"/>
</dbReference>
<dbReference type="OrthoDB" id="3782574at2"/>
<name>A0A5A7S734_9NOCA</name>
<proteinExistence type="inferred from homology"/>
<evidence type="ECO:0000256" key="1">
    <source>
        <dbReference type="ARBA" id="ARBA00004651"/>
    </source>
</evidence>
<keyword evidence="4 8" id="KW-1003">Cell membrane</keyword>
<evidence type="ECO:0000313" key="9">
    <source>
        <dbReference type="EMBL" id="KAA0021696.1"/>
    </source>
</evidence>
<dbReference type="RefSeq" id="WP_149431563.1">
    <property type="nucleotide sequence ID" value="NZ_VLNY01000008.1"/>
</dbReference>
<keyword evidence="10" id="KW-1185">Reference proteome</keyword>
<accession>A0A5A7S734</accession>
<dbReference type="Proteomes" id="UP000322244">
    <property type="component" value="Unassembled WGS sequence"/>
</dbReference>
<organism evidence="9 10">
    <name type="scientific">Antrihabitans cavernicola</name>
    <dbReference type="NCBI Taxonomy" id="2495913"/>
    <lineage>
        <taxon>Bacteria</taxon>
        <taxon>Bacillati</taxon>
        <taxon>Actinomycetota</taxon>
        <taxon>Actinomycetes</taxon>
        <taxon>Mycobacteriales</taxon>
        <taxon>Nocardiaceae</taxon>
        <taxon>Antrihabitans</taxon>
    </lineage>
</organism>
<feature type="transmembrane region" description="Helical" evidence="8">
    <location>
        <begin position="133"/>
        <end position="161"/>
    </location>
</feature>
<comment type="caution">
    <text evidence="9">The sequence shown here is derived from an EMBL/GenBank/DDBJ whole genome shotgun (WGS) entry which is preliminary data.</text>
</comment>
<evidence type="ECO:0000256" key="6">
    <source>
        <dbReference type="ARBA" id="ARBA00022989"/>
    </source>
</evidence>
<evidence type="ECO:0000256" key="7">
    <source>
        <dbReference type="ARBA" id="ARBA00023136"/>
    </source>
</evidence>
<evidence type="ECO:0000256" key="8">
    <source>
        <dbReference type="RuleBase" id="RU363041"/>
    </source>
</evidence>